<protein>
    <submittedName>
        <fullName evidence="7">Polysaccharide biosynthesis protein</fullName>
    </submittedName>
</protein>
<evidence type="ECO:0000256" key="1">
    <source>
        <dbReference type="ARBA" id="ARBA00004651"/>
    </source>
</evidence>
<feature type="transmembrane region" description="Helical" evidence="6">
    <location>
        <begin position="374"/>
        <end position="393"/>
    </location>
</feature>
<keyword evidence="3 6" id="KW-0812">Transmembrane</keyword>
<feature type="transmembrane region" description="Helical" evidence="6">
    <location>
        <begin position="428"/>
        <end position="445"/>
    </location>
</feature>
<feature type="transmembrane region" description="Helical" evidence="6">
    <location>
        <begin position="46"/>
        <end position="66"/>
    </location>
</feature>
<proteinExistence type="predicted"/>
<reference evidence="8" key="1">
    <citation type="submission" date="2018-02" db="EMBL/GenBank/DDBJ databases">
        <authorList>
            <person name="Holder M.E."/>
            <person name="Ajami N.J."/>
            <person name="Petrosino J.F."/>
        </authorList>
    </citation>
    <scope>NUCLEOTIDE SEQUENCE [LARGE SCALE GENOMIC DNA]</scope>
    <source>
        <strain evidence="8">CCUG 47711</strain>
    </source>
</reference>
<evidence type="ECO:0000313" key="7">
    <source>
        <dbReference type="EMBL" id="AVM41850.1"/>
    </source>
</evidence>
<comment type="subcellular location">
    <subcellularLocation>
        <location evidence="1">Cell membrane</location>
        <topology evidence="1">Multi-pass membrane protein</topology>
    </subcellularLocation>
</comment>
<feature type="transmembrane region" description="Helical" evidence="6">
    <location>
        <begin position="139"/>
        <end position="161"/>
    </location>
</feature>
<feature type="transmembrane region" description="Helical" evidence="6">
    <location>
        <begin position="210"/>
        <end position="238"/>
    </location>
</feature>
<feature type="transmembrane region" description="Helical" evidence="6">
    <location>
        <begin position="250"/>
        <end position="267"/>
    </location>
</feature>
<organism evidence="7 8">
    <name type="scientific">Fastidiosipila sanguinis</name>
    <dbReference type="NCBI Taxonomy" id="236753"/>
    <lineage>
        <taxon>Bacteria</taxon>
        <taxon>Bacillati</taxon>
        <taxon>Bacillota</taxon>
        <taxon>Clostridia</taxon>
        <taxon>Eubacteriales</taxon>
        <taxon>Oscillospiraceae</taxon>
        <taxon>Fastidiosipila</taxon>
    </lineage>
</organism>
<dbReference type="PANTHER" id="PTHR30250">
    <property type="entry name" value="PST FAMILY PREDICTED COLANIC ACID TRANSPORTER"/>
    <property type="match status" value="1"/>
</dbReference>
<feature type="transmembrane region" description="Helical" evidence="6">
    <location>
        <begin position="167"/>
        <end position="189"/>
    </location>
</feature>
<evidence type="ECO:0000256" key="2">
    <source>
        <dbReference type="ARBA" id="ARBA00022475"/>
    </source>
</evidence>
<keyword evidence="5 6" id="KW-0472">Membrane</keyword>
<dbReference type="InterPro" id="IPR050833">
    <property type="entry name" value="Poly_Biosynth_Transport"/>
</dbReference>
<dbReference type="Proteomes" id="UP000237947">
    <property type="component" value="Chromosome"/>
</dbReference>
<dbReference type="GO" id="GO:0005886">
    <property type="term" value="C:plasma membrane"/>
    <property type="evidence" value="ECO:0007669"/>
    <property type="project" value="UniProtKB-SubCell"/>
</dbReference>
<accession>A0A2S0KLE2</accession>
<feature type="transmembrane region" description="Helical" evidence="6">
    <location>
        <begin position="12"/>
        <end position="34"/>
    </location>
</feature>
<feature type="transmembrane region" description="Helical" evidence="6">
    <location>
        <begin position="110"/>
        <end position="127"/>
    </location>
</feature>
<dbReference type="AlphaFoldDB" id="A0A2S0KLE2"/>
<dbReference type="OrthoDB" id="385011at2"/>
<evidence type="ECO:0000256" key="5">
    <source>
        <dbReference type="ARBA" id="ARBA00023136"/>
    </source>
</evidence>
<feature type="transmembrane region" description="Helical" evidence="6">
    <location>
        <begin position="279"/>
        <end position="302"/>
    </location>
</feature>
<feature type="transmembrane region" description="Helical" evidence="6">
    <location>
        <begin position="87"/>
        <end position="104"/>
    </location>
</feature>
<dbReference type="KEGG" id="fsa:C5Q98_00765"/>
<evidence type="ECO:0000256" key="4">
    <source>
        <dbReference type="ARBA" id="ARBA00022989"/>
    </source>
</evidence>
<sequence length="456" mass="51933">MKTNKTLTDILQVSFSNIVKFGTGFIISFVLPYMLSVDNYGYYREYILYLNYIFILGLGFSDGAYIKYGGKDLQKLDRKTIHNDHNFASIMQIIMFIIMLSISIALNNPILVFLSVASLFVNLKNYYDSIYNATGNFSLTAKSNIFSSIIYIITLLLAVFVLKSESFHFYIILNIASYLYSVLILRYNFRRTFGFANGLDLKSAANTIRIGIFILIANMSITLMGNAGAQIINIYFPIESFAQFAFQNNVLNVILLVVHAVSSVFYNRIAQRSDSNANMFIKSIALLSGIYASLSFFIFAFIIKSILPKFVQSIDFLALTFLSIPFIILIKILIQNLYKTSKSEYQYFRDSILGVALSFALALLAYALTGKIHYVAFSTPVSYILWYIYSIKVSFPELKSNKKELTVIVSYLFVFFVSAYLVKNLLLGMSLYILYLILLTYTYRAEIKSLLSKIKN</sequence>
<name>A0A2S0KLE2_9FIRM</name>
<evidence type="ECO:0000256" key="3">
    <source>
        <dbReference type="ARBA" id="ARBA00022692"/>
    </source>
</evidence>
<keyword evidence="8" id="KW-1185">Reference proteome</keyword>
<keyword evidence="2" id="KW-1003">Cell membrane</keyword>
<dbReference type="EMBL" id="CP027226">
    <property type="protein sequence ID" value="AVM41850.1"/>
    <property type="molecule type" value="Genomic_DNA"/>
</dbReference>
<evidence type="ECO:0000313" key="8">
    <source>
        <dbReference type="Proteomes" id="UP000237947"/>
    </source>
</evidence>
<dbReference type="PANTHER" id="PTHR30250:SF11">
    <property type="entry name" value="O-ANTIGEN TRANSPORTER-RELATED"/>
    <property type="match status" value="1"/>
</dbReference>
<feature type="transmembrane region" description="Helical" evidence="6">
    <location>
        <begin position="314"/>
        <end position="334"/>
    </location>
</feature>
<feature type="transmembrane region" description="Helical" evidence="6">
    <location>
        <begin position="346"/>
        <end position="368"/>
    </location>
</feature>
<gene>
    <name evidence="7" type="ORF">C5Q98_00765</name>
</gene>
<dbReference type="RefSeq" id="WP_106011838.1">
    <property type="nucleotide sequence ID" value="NZ_CP027226.1"/>
</dbReference>
<keyword evidence="4 6" id="KW-1133">Transmembrane helix</keyword>
<feature type="transmembrane region" description="Helical" evidence="6">
    <location>
        <begin position="405"/>
        <end position="422"/>
    </location>
</feature>
<evidence type="ECO:0000256" key="6">
    <source>
        <dbReference type="SAM" id="Phobius"/>
    </source>
</evidence>